<proteinExistence type="predicted"/>
<dbReference type="Pfam" id="PF02620">
    <property type="entry name" value="YceD"/>
    <property type="match status" value="1"/>
</dbReference>
<gene>
    <name evidence="1" type="ORF">B1526_0798</name>
</gene>
<evidence type="ECO:0000313" key="1">
    <source>
        <dbReference type="EMBL" id="PAU68084.1"/>
    </source>
</evidence>
<dbReference type="EMBL" id="MVOH01000007">
    <property type="protein sequence ID" value="PAU68084.1"/>
    <property type="molecule type" value="Genomic_DNA"/>
</dbReference>
<sequence>MARVQYTDWTVPVSQVGSRAGQRMELDRTFPAPPGIGDSIVGVDEGADIHVDGRFDSIVDGLIFTGTFTAPVHAVCSRCDTPLDGDWSEQVTAFFPYAEEQPDAKRGGKQDDDVEVIAGEDEAEDVYPLIDNGSFADLETLIRDTFVDALPLQPLCRPDCKGLCPQCGADLNEEPDHHHETTDIRFAGLEALKTQLEAQQGGEDTDGSSDEH</sequence>
<dbReference type="Proteomes" id="UP000218399">
    <property type="component" value="Unassembled WGS sequence"/>
</dbReference>
<dbReference type="OrthoDB" id="9790372at2"/>
<dbReference type="InterPro" id="IPR003772">
    <property type="entry name" value="YceD"/>
</dbReference>
<reference evidence="1 2" key="1">
    <citation type="journal article" date="2017" name="ISME J.">
        <title>Unveiling bifidobacterial biogeography across the mammalian branch of the tree of life.</title>
        <authorList>
            <person name="Milani C."/>
            <person name="Mangifesta M."/>
            <person name="Mancabelli L."/>
            <person name="Lugli G.A."/>
            <person name="James K."/>
            <person name="Duranti S."/>
            <person name="Turroni F."/>
            <person name="Ferrario C."/>
            <person name="Ossiprandi M.C."/>
            <person name="van Sinderen D."/>
            <person name="Ventura M."/>
        </authorList>
    </citation>
    <scope>NUCLEOTIDE SEQUENCE [LARGE SCALE GENOMIC DNA]</scope>
    <source>
        <strain evidence="2">Ham19E</strain>
    </source>
</reference>
<name>A0A2A2EFR6_9BIFI</name>
<evidence type="ECO:0000313" key="2">
    <source>
        <dbReference type="Proteomes" id="UP000218399"/>
    </source>
</evidence>
<dbReference type="PANTHER" id="PTHR34374">
    <property type="entry name" value="LARGE RIBOSOMAL RNA SUBUNIT ACCUMULATION PROTEIN YCED HOMOLOG 1, CHLOROPLASTIC"/>
    <property type="match status" value="1"/>
</dbReference>
<keyword evidence="2" id="KW-1185">Reference proteome</keyword>
<dbReference type="PANTHER" id="PTHR34374:SF1">
    <property type="entry name" value="LARGE RIBOSOMAL RNA SUBUNIT ACCUMULATION PROTEIN YCED HOMOLOG 1, CHLOROPLASTIC"/>
    <property type="match status" value="1"/>
</dbReference>
<dbReference type="GO" id="GO:0003677">
    <property type="term" value="F:DNA binding"/>
    <property type="evidence" value="ECO:0007669"/>
    <property type="project" value="UniProtKB-KW"/>
</dbReference>
<comment type="caution">
    <text evidence="1">The sequence shown here is derived from an EMBL/GenBank/DDBJ whole genome shotgun (WGS) entry which is preliminary data.</text>
</comment>
<organism evidence="1 2">
    <name type="scientific">Bifidobacterium criceti</name>
    <dbReference type="NCBI Taxonomy" id="1960969"/>
    <lineage>
        <taxon>Bacteria</taxon>
        <taxon>Bacillati</taxon>
        <taxon>Actinomycetota</taxon>
        <taxon>Actinomycetes</taxon>
        <taxon>Bifidobacteriales</taxon>
        <taxon>Bifidobacteriaceae</taxon>
        <taxon>Bifidobacterium</taxon>
    </lineage>
</organism>
<accession>A0A2A2EFR6</accession>
<dbReference type="AlphaFoldDB" id="A0A2A2EFR6"/>
<protein>
    <submittedName>
        <fullName evidence="1">DNA-binding protein</fullName>
    </submittedName>
</protein>
<dbReference type="RefSeq" id="WP_095614819.1">
    <property type="nucleotide sequence ID" value="NZ_MVOH01000007.1"/>
</dbReference>
<keyword evidence="1" id="KW-0238">DNA-binding</keyword>